<evidence type="ECO:0000256" key="1">
    <source>
        <dbReference type="SAM" id="MobiDB-lite"/>
    </source>
</evidence>
<dbReference type="KEGG" id="sgbi:P3F81_05155"/>
<gene>
    <name evidence="3" type="ORF">P3F81_05155</name>
</gene>
<feature type="region of interest" description="Disordered" evidence="1">
    <location>
        <begin position="107"/>
        <end position="132"/>
    </location>
</feature>
<dbReference type="EMBL" id="CP120678">
    <property type="protein sequence ID" value="WIW71691.1"/>
    <property type="molecule type" value="Genomic_DNA"/>
</dbReference>
<evidence type="ECO:0000313" key="3">
    <source>
        <dbReference type="EMBL" id="WIW71691.1"/>
    </source>
</evidence>
<reference evidence="3" key="1">
    <citation type="submission" date="2023-03" db="EMBL/GenBank/DDBJ databases">
        <title>Selenobaculum gbiensis gen. nov. sp. nov., a new bacterium isolated from the gut microbiota of IBD patient.</title>
        <authorList>
            <person name="Yeo S."/>
            <person name="Park H."/>
            <person name="Huh C.S."/>
        </authorList>
    </citation>
    <scope>NUCLEOTIDE SEQUENCE</scope>
    <source>
        <strain evidence="3">ICN-92133</strain>
    </source>
</reference>
<feature type="compositionally biased region" description="Basic and acidic residues" evidence="1">
    <location>
        <begin position="114"/>
        <end position="124"/>
    </location>
</feature>
<dbReference type="Proteomes" id="UP001243623">
    <property type="component" value="Chromosome"/>
</dbReference>
<protein>
    <recommendedName>
        <fullName evidence="5">Stage III sporulation protein AG</fullName>
    </recommendedName>
</protein>
<keyword evidence="2" id="KW-0812">Transmembrane</keyword>
<accession>A0A9Y2AKL8</accession>
<keyword evidence="4" id="KW-1185">Reference proteome</keyword>
<evidence type="ECO:0000256" key="2">
    <source>
        <dbReference type="SAM" id="Phobius"/>
    </source>
</evidence>
<evidence type="ECO:0008006" key="5">
    <source>
        <dbReference type="Google" id="ProtNLM"/>
    </source>
</evidence>
<evidence type="ECO:0000313" key="4">
    <source>
        <dbReference type="Proteomes" id="UP001243623"/>
    </source>
</evidence>
<organism evidence="3 4">
    <name type="scientific">Selenobaculum gibii</name>
    <dbReference type="NCBI Taxonomy" id="3054208"/>
    <lineage>
        <taxon>Bacteria</taxon>
        <taxon>Bacillati</taxon>
        <taxon>Bacillota</taxon>
        <taxon>Negativicutes</taxon>
        <taxon>Selenomonadales</taxon>
        <taxon>Selenomonadaceae</taxon>
        <taxon>Selenobaculum</taxon>
    </lineage>
</organism>
<keyword evidence="2" id="KW-1133">Transmembrane helix</keyword>
<proteinExistence type="predicted"/>
<feature type="transmembrane region" description="Helical" evidence="2">
    <location>
        <begin position="25"/>
        <end position="46"/>
    </location>
</feature>
<dbReference type="RefSeq" id="WP_147670726.1">
    <property type="nucleotide sequence ID" value="NZ_CP120678.1"/>
</dbReference>
<name>A0A9Y2AKL8_9FIRM</name>
<sequence length="202" mass="21926">MSGILSKWRNINEQYFMPILKGNIFNMRVVWVGVIGILLLILGNVLNGQTNLEEKENTNLKTSVINQSTPINEEQIIENKIVQLLSKVKGAGNVAVSVTLEGGSSKETAQNITKETKTTEEKDTSGGIRTTTESKESNQILMSKENGMDKAIVIREVKPEIKGVMVVADGAVNSNIKADLTKAVATGLGIASYKITVLPKQK</sequence>
<keyword evidence="2" id="KW-0472">Membrane</keyword>
<dbReference type="AlphaFoldDB" id="A0A9Y2AKL8"/>